<organism evidence="2 3">
    <name type="scientific">Aegilops tauschii subsp. strangulata</name>
    <name type="common">Goatgrass</name>
    <dbReference type="NCBI Taxonomy" id="200361"/>
    <lineage>
        <taxon>Eukaryota</taxon>
        <taxon>Viridiplantae</taxon>
        <taxon>Streptophyta</taxon>
        <taxon>Embryophyta</taxon>
        <taxon>Tracheophyta</taxon>
        <taxon>Spermatophyta</taxon>
        <taxon>Magnoliopsida</taxon>
        <taxon>Liliopsida</taxon>
        <taxon>Poales</taxon>
        <taxon>Poaceae</taxon>
        <taxon>BOP clade</taxon>
        <taxon>Pooideae</taxon>
        <taxon>Triticodae</taxon>
        <taxon>Triticeae</taxon>
        <taxon>Triticinae</taxon>
        <taxon>Aegilops</taxon>
    </lineage>
</organism>
<dbReference type="Gramene" id="AET7Gv20746000.10">
    <property type="protein sequence ID" value="AET7Gv20746000.10"/>
    <property type="gene ID" value="AET7Gv20746000"/>
</dbReference>
<reference evidence="2" key="3">
    <citation type="journal article" date="2017" name="Nature">
        <title>Genome sequence of the progenitor of the wheat D genome Aegilops tauschii.</title>
        <authorList>
            <person name="Luo M.C."/>
            <person name="Gu Y.Q."/>
            <person name="Puiu D."/>
            <person name="Wang H."/>
            <person name="Twardziok S.O."/>
            <person name="Deal K.R."/>
            <person name="Huo N."/>
            <person name="Zhu T."/>
            <person name="Wang L."/>
            <person name="Wang Y."/>
            <person name="McGuire P.E."/>
            <person name="Liu S."/>
            <person name="Long H."/>
            <person name="Ramasamy R.K."/>
            <person name="Rodriguez J.C."/>
            <person name="Van S.L."/>
            <person name="Yuan L."/>
            <person name="Wang Z."/>
            <person name="Xia Z."/>
            <person name="Xiao L."/>
            <person name="Anderson O.D."/>
            <person name="Ouyang S."/>
            <person name="Liang Y."/>
            <person name="Zimin A.V."/>
            <person name="Pertea G."/>
            <person name="Qi P."/>
            <person name="Bennetzen J.L."/>
            <person name="Dai X."/>
            <person name="Dawson M.W."/>
            <person name="Muller H.G."/>
            <person name="Kugler K."/>
            <person name="Rivarola-Duarte L."/>
            <person name="Spannagl M."/>
            <person name="Mayer K.F.X."/>
            <person name="Lu F.H."/>
            <person name="Bevan M.W."/>
            <person name="Leroy P."/>
            <person name="Li P."/>
            <person name="You F.M."/>
            <person name="Sun Q."/>
            <person name="Liu Z."/>
            <person name="Lyons E."/>
            <person name="Wicker T."/>
            <person name="Salzberg S.L."/>
            <person name="Devos K.M."/>
            <person name="Dvorak J."/>
        </authorList>
    </citation>
    <scope>NUCLEOTIDE SEQUENCE [LARGE SCALE GENOMIC DNA]</scope>
    <source>
        <strain evidence="2">cv. AL8/78</strain>
    </source>
</reference>
<protein>
    <submittedName>
        <fullName evidence="2">Uncharacterized protein</fullName>
    </submittedName>
</protein>
<keyword evidence="3" id="KW-1185">Reference proteome</keyword>
<dbReference type="AlphaFoldDB" id="A0A453RWW2"/>
<evidence type="ECO:0000313" key="3">
    <source>
        <dbReference type="Proteomes" id="UP000015105"/>
    </source>
</evidence>
<feature type="region of interest" description="Disordered" evidence="1">
    <location>
        <begin position="28"/>
        <end position="54"/>
    </location>
</feature>
<dbReference type="EnsemblPlants" id="AET7Gv20746000.14">
    <property type="protein sequence ID" value="AET7Gv20746000.14"/>
    <property type="gene ID" value="AET7Gv20746000"/>
</dbReference>
<sequence length="123" mass="13559">MRSCDKRGGATEQEKMAEKMFKHGVAGGAAEVQVRRGGQSKRGSGEMPAEQESSWAVEQERFMGGALVAGRPSLLCLTEDRRGNIFWWVRRPRARFAVICPPPPILSGLLRILLNLGRAIPMP</sequence>
<reference evidence="3" key="2">
    <citation type="journal article" date="2017" name="Nat. Plants">
        <title>The Aegilops tauschii genome reveals multiple impacts of transposons.</title>
        <authorList>
            <person name="Zhao G."/>
            <person name="Zou C."/>
            <person name="Li K."/>
            <person name="Wang K."/>
            <person name="Li T."/>
            <person name="Gao L."/>
            <person name="Zhang X."/>
            <person name="Wang H."/>
            <person name="Yang Z."/>
            <person name="Liu X."/>
            <person name="Jiang W."/>
            <person name="Mao L."/>
            <person name="Kong X."/>
            <person name="Jiao Y."/>
            <person name="Jia J."/>
        </authorList>
    </citation>
    <scope>NUCLEOTIDE SEQUENCE [LARGE SCALE GENOMIC DNA]</scope>
    <source>
        <strain evidence="3">cv. AL8/78</strain>
    </source>
</reference>
<dbReference type="Proteomes" id="UP000015105">
    <property type="component" value="Chromosome 7D"/>
</dbReference>
<dbReference type="Gramene" id="AET7Gv20746000.14">
    <property type="protein sequence ID" value="AET7Gv20746000.14"/>
    <property type="gene ID" value="AET7Gv20746000"/>
</dbReference>
<name>A0A453RWW2_AEGTS</name>
<dbReference type="EnsemblPlants" id="AET7Gv20746000.10">
    <property type="protein sequence ID" value="AET7Gv20746000.10"/>
    <property type="gene ID" value="AET7Gv20746000"/>
</dbReference>
<proteinExistence type="predicted"/>
<reference evidence="2" key="4">
    <citation type="submission" date="2019-03" db="UniProtKB">
        <authorList>
            <consortium name="EnsemblPlants"/>
        </authorList>
    </citation>
    <scope>IDENTIFICATION</scope>
</reference>
<accession>A0A453RWW2</accession>
<reference evidence="3" key="1">
    <citation type="journal article" date="2014" name="Science">
        <title>Ancient hybridizations among the ancestral genomes of bread wheat.</title>
        <authorList>
            <consortium name="International Wheat Genome Sequencing Consortium,"/>
            <person name="Marcussen T."/>
            <person name="Sandve S.R."/>
            <person name="Heier L."/>
            <person name="Spannagl M."/>
            <person name="Pfeifer M."/>
            <person name="Jakobsen K.S."/>
            <person name="Wulff B.B."/>
            <person name="Steuernagel B."/>
            <person name="Mayer K.F."/>
            <person name="Olsen O.A."/>
        </authorList>
    </citation>
    <scope>NUCLEOTIDE SEQUENCE [LARGE SCALE GENOMIC DNA]</scope>
    <source>
        <strain evidence="3">cv. AL8/78</strain>
    </source>
</reference>
<evidence type="ECO:0000313" key="2">
    <source>
        <dbReference type="EnsemblPlants" id="AET7Gv20746000.10"/>
    </source>
</evidence>
<reference evidence="2" key="5">
    <citation type="journal article" date="2021" name="G3 (Bethesda)">
        <title>Aegilops tauschii genome assembly Aet v5.0 features greater sequence contiguity and improved annotation.</title>
        <authorList>
            <person name="Wang L."/>
            <person name="Zhu T."/>
            <person name="Rodriguez J.C."/>
            <person name="Deal K.R."/>
            <person name="Dubcovsky J."/>
            <person name="McGuire P.E."/>
            <person name="Lux T."/>
            <person name="Spannagl M."/>
            <person name="Mayer K.F.X."/>
            <person name="Baldrich P."/>
            <person name="Meyers B.C."/>
            <person name="Huo N."/>
            <person name="Gu Y.Q."/>
            <person name="Zhou H."/>
            <person name="Devos K.M."/>
            <person name="Bennetzen J.L."/>
            <person name="Unver T."/>
            <person name="Budak H."/>
            <person name="Gulick P.J."/>
            <person name="Galiba G."/>
            <person name="Kalapos B."/>
            <person name="Nelson D.R."/>
            <person name="Li P."/>
            <person name="You F.M."/>
            <person name="Luo M.C."/>
            <person name="Dvorak J."/>
        </authorList>
    </citation>
    <scope>NUCLEOTIDE SEQUENCE [LARGE SCALE GENOMIC DNA]</scope>
    <source>
        <strain evidence="2">cv. AL8/78</strain>
    </source>
</reference>
<evidence type="ECO:0000256" key="1">
    <source>
        <dbReference type="SAM" id="MobiDB-lite"/>
    </source>
</evidence>